<feature type="non-terminal residue" evidence="1">
    <location>
        <position position="1"/>
    </location>
</feature>
<reference evidence="1" key="1">
    <citation type="journal article" date="2020" name="Stud. Mycol.">
        <title>101 Dothideomycetes genomes: a test case for predicting lifestyles and emergence of pathogens.</title>
        <authorList>
            <person name="Haridas S."/>
            <person name="Albert R."/>
            <person name="Binder M."/>
            <person name="Bloem J."/>
            <person name="Labutti K."/>
            <person name="Salamov A."/>
            <person name="Andreopoulos B."/>
            <person name="Baker S."/>
            <person name="Barry K."/>
            <person name="Bills G."/>
            <person name="Bluhm B."/>
            <person name="Cannon C."/>
            <person name="Castanera R."/>
            <person name="Culley D."/>
            <person name="Daum C."/>
            <person name="Ezra D."/>
            <person name="Gonzalez J."/>
            <person name="Henrissat B."/>
            <person name="Kuo A."/>
            <person name="Liang C."/>
            <person name="Lipzen A."/>
            <person name="Lutzoni F."/>
            <person name="Magnuson J."/>
            <person name="Mondo S."/>
            <person name="Nolan M."/>
            <person name="Ohm R."/>
            <person name="Pangilinan J."/>
            <person name="Park H.-J."/>
            <person name="Ramirez L."/>
            <person name="Alfaro M."/>
            <person name="Sun H."/>
            <person name="Tritt A."/>
            <person name="Yoshinaga Y."/>
            <person name="Zwiers L.-H."/>
            <person name="Turgeon B."/>
            <person name="Goodwin S."/>
            <person name="Spatafora J."/>
            <person name="Crous P."/>
            <person name="Grigoriev I."/>
        </authorList>
    </citation>
    <scope>NUCLEOTIDE SEQUENCE</scope>
    <source>
        <strain evidence="1">CBS 113818</strain>
    </source>
</reference>
<dbReference type="Proteomes" id="UP000799424">
    <property type="component" value="Unassembled WGS sequence"/>
</dbReference>
<dbReference type="EMBL" id="MU006222">
    <property type="protein sequence ID" value="KAF2828680.1"/>
    <property type="molecule type" value="Genomic_DNA"/>
</dbReference>
<sequence length="122" mass="13951">PIKVNYELTSRFEVFRSATKTKIKAYRQLTMNCGTYMNRKACVCNQLSKLLQMTRDGKPARAQTFDEGGEFSTSADDACIRNKLPCTHIIDQDEGYALCFVPLPNVLEDGLCWKDLEFWVVE</sequence>
<organism evidence="1 2">
    <name type="scientific">Ophiobolus disseminans</name>
    <dbReference type="NCBI Taxonomy" id="1469910"/>
    <lineage>
        <taxon>Eukaryota</taxon>
        <taxon>Fungi</taxon>
        <taxon>Dikarya</taxon>
        <taxon>Ascomycota</taxon>
        <taxon>Pezizomycotina</taxon>
        <taxon>Dothideomycetes</taxon>
        <taxon>Pleosporomycetidae</taxon>
        <taxon>Pleosporales</taxon>
        <taxon>Pleosporineae</taxon>
        <taxon>Phaeosphaeriaceae</taxon>
        <taxon>Ophiobolus</taxon>
    </lineage>
</organism>
<gene>
    <name evidence="1" type="ORF">CC86DRAFT_287961</name>
</gene>
<name>A0A6A7A5V4_9PLEO</name>
<evidence type="ECO:0000313" key="1">
    <source>
        <dbReference type="EMBL" id="KAF2828680.1"/>
    </source>
</evidence>
<protein>
    <submittedName>
        <fullName evidence="1">Uncharacterized protein</fullName>
    </submittedName>
</protein>
<accession>A0A6A7A5V4</accession>
<keyword evidence="2" id="KW-1185">Reference proteome</keyword>
<proteinExistence type="predicted"/>
<dbReference type="OrthoDB" id="3799557at2759"/>
<evidence type="ECO:0000313" key="2">
    <source>
        <dbReference type="Proteomes" id="UP000799424"/>
    </source>
</evidence>
<dbReference type="AlphaFoldDB" id="A0A6A7A5V4"/>